<reference evidence="2" key="2">
    <citation type="submission" date="2015-01" db="EMBL/GenBank/DDBJ databases">
        <title>Evolutionary Origins and Diversification of the Mycorrhizal Mutualists.</title>
        <authorList>
            <consortium name="DOE Joint Genome Institute"/>
            <consortium name="Mycorrhizal Genomics Consortium"/>
            <person name="Kohler A."/>
            <person name="Kuo A."/>
            <person name="Nagy L.G."/>
            <person name="Floudas D."/>
            <person name="Copeland A."/>
            <person name="Barry K.W."/>
            <person name="Cichocki N."/>
            <person name="Veneault-Fourrey C."/>
            <person name="LaButti K."/>
            <person name="Lindquist E.A."/>
            <person name="Lipzen A."/>
            <person name="Lundell T."/>
            <person name="Morin E."/>
            <person name="Murat C."/>
            <person name="Riley R."/>
            <person name="Ohm R."/>
            <person name="Sun H."/>
            <person name="Tunlid A."/>
            <person name="Henrissat B."/>
            <person name="Grigoriev I.V."/>
            <person name="Hibbett D.S."/>
            <person name="Martin F."/>
        </authorList>
    </citation>
    <scope>NUCLEOTIDE SEQUENCE [LARGE SCALE GENOMIC DNA]</scope>
    <source>
        <strain evidence="2">Zn</strain>
    </source>
</reference>
<evidence type="ECO:0000313" key="2">
    <source>
        <dbReference type="Proteomes" id="UP000054321"/>
    </source>
</evidence>
<sequence length="619" mass="71004">MSEKQSIVRVLLAGQEFKLVSADSHGVVPFWPSSAIQSAGRKASKGQWRRDQKRDLLGASIYFPSPLYQPLRSQSLKTDPKMVSFLDLPLNARHLIYAYVRLFRYCPIELNRPYTYTWAPVPLPGPHTFRPSWHDYFGLEGTFMGCLYRFRRNGRDKSVPPGTPDCACFRLPLHLLLVSRAVYQDVFSVFYSKNQFVIRLADAGGFESIHLSPHILSTLTSLLIRLNCWPCLRGHDRTFSDGSTCETCRAPAEICDPPLYIASQAGQTLLDGWRRFAERLASSILPGQLQLTLICDVTDTASGIAVLEPLLQFPTMEQCVIRLGRCFDYELYKLAREASLRAQGSYCEAAGIFPFQRLPRELRLQILRHTHLGDHNSYSEVDRLLQIRKNRLEKPNACSPCCRKFTETLIDCCCAPSYAAFSLNCDCRHIPFELSLVSKGMRADMMEVLLSQNCFEFCQDPEETISFLRNFPRGTLKYARRIQLTFKEGEIEEWDQLGYREKLTGLINFIKDNFDLERLSITVLIDSYDLGCFVEGEEDTRFIYDVYCDITQVLSLLPVLEDIEFKLGWFVGLGPLMKGAILGEQHPKYSLEGHVRLEVRESIAFPIPRWYREVDFMAW</sequence>
<dbReference type="InParanoid" id="A0A0C3CYC2"/>
<evidence type="ECO:0000313" key="1">
    <source>
        <dbReference type="EMBL" id="KIM94647.1"/>
    </source>
</evidence>
<evidence type="ECO:0008006" key="3">
    <source>
        <dbReference type="Google" id="ProtNLM"/>
    </source>
</evidence>
<dbReference type="InterPro" id="IPR038883">
    <property type="entry name" value="AN11006-like"/>
</dbReference>
<proteinExistence type="predicted"/>
<dbReference type="PANTHER" id="PTHR42085">
    <property type="entry name" value="F-BOX DOMAIN-CONTAINING PROTEIN"/>
    <property type="match status" value="1"/>
</dbReference>
<dbReference type="EMBL" id="KN832889">
    <property type="protein sequence ID" value="KIM94647.1"/>
    <property type="molecule type" value="Genomic_DNA"/>
</dbReference>
<organism evidence="1 2">
    <name type="scientific">Oidiodendron maius (strain Zn)</name>
    <dbReference type="NCBI Taxonomy" id="913774"/>
    <lineage>
        <taxon>Eukaryota</taxon>
        <taxon>Fungi</taxon>
        <taxon>Dikarya</taxon>
        <taxon>Ascomycota</taxon>
        <taxon>Pezizomycotina</taxon>
        <taxon>Leotiomycetes</taxon>
        <taxon>Leotiomycetes incertae sedis</taxon>
        <taxon>Myxotrichaceae</taxon>
        <taxon>Oidiodendron</taxon>
    </lineage>
</organism>
<protein>
    <recommendedName>
        <fullName evidence="3">F-box domain-containing protein</fullName>
    </recommendedName>
</protein>
<dbReference type="Proteomes" id="UP000054321">
    <property type="component" value="Unassembled WGS sequence"/>
</dbReference>
<gene>
    <name evidence="1" type="ORF">OIDMADRAFT_184298</name>
</gene>
<dbReference type="AlphaFoldDB" id="A0A0C3CYC2"/>
<reference evidence="1 2" key="1">
    <citation type="submission" date="2014-04" db="EMBL/GenBank/DDBJ databases">
        <authorList>
            <consortium name="DOE Joint Genome Institute"/>
            <person name="Kuo A."/>
            <person name="Martino E."/>
            <person name="Perotto S."/>
            <person name="Kohler A."/>
            <person name="Nagy L.G."/>
            <person name="Floudas D."/>
            <person name="Copeland A."/>
            <person name="Barry K.W."/>
            <person name="Cichocki N."/>
            <person name="Veneault-Fourrey C."/>
            <person name="LaButti K."/>
            <person name="Lindquist E.A."/>
            <person name="Lipzen A."/>
            <person name="Lundell T."/>
            <person name="Morin E."/>
            <person name="Murat C."/>
            <person name="Sun H."/>
            <person name="Tunlid A."/>
            <person name="Henrissat B."/>
            <person name="Grigoriev I.V."/>
            <person name="Hibbett D.S."/>
            <person name="Martin F."/>
            <person name="Nordberg H.P."/>
            <person name="Cantor M.N."/>
            <person name="Hua S.X."/>
        </authorList>
    </citation>
    <scope>NUCLEOTIDE SEQUENCE [LARGE SCALE GENOMIC DNA]</scope>
    <source>
        <strain evidence="1 2">Zn</strain>
    </source>
</reference>
<dbReference type="OrthoDB" id="2099276at2759"/>
<dbReference type="PANTHER" id="PTHR42085:SF6">
    <property type="entry name" value="F-BOX DOMAIN-CONTAINING PROTEIN"/>
    <property type="match status" value="1"/>
</dbReference>
<accession>A0A0C3CYC2</accession>
<keyword evidence="2" id="KW-1185">Reference proteome</keyword>
<dbReference type="HOGENOM" id="CLU_484011_0_0_1"/>
<name>A0A0C3CYC2_OIDMZ</name>